<accession>A0A081BVW9</accession>
<dbReference type="EMBL" id="DF820464">
    <property type="protein sequence ID" value="GAK56474.1"/>
    <property type="molecule type" value="Genomic_DNA"/>
</dbReference>
<dbReference type="Pfam" id="PF08869">
    <property type="entry name" value="XisI"/>
    <property type="match status" value="1"/>
</dbReference>
<organism evidence="1">
    <name type="scientific">Vecturithrix granuli</name>
    <dbReference type="NCBI Taxonomy" id="1499967"/>
    <lineage>
        <taxon>Bacteria</taxon>
        <taxon>Candidatus Moduliflexota</taxon>
        <taxon>Candidatus Vecturitrichia</taxon>
        <taxon>Candidatus Vecturitrichales</taxon>
        <taxon>Candidatus Vecturitrichaceae</taxon>
        <taxon>Candidatus Vecturithrix</taxon>
    </lineage>
</organism>
<dbReference type="HOGENOM" id="CLU_2434857_0_0_0"/>
<dbReference type="Gene3D" id="3.30.310.110">
    <property type="entry name" value="XisI-like"/>
    <property type="match status" value="1"/>
</dbReference>
<name>A0A081BVW9_VECG1</name>
<evidence type="ECO:0000313" key="1">
    <source>
        <dbReference type="EMBL" id="GAK56474.1"/>
    </source>
</evidence>
<gene>
    <name evidence="1" type="ORF">U27_03436</name>
</gene>
<keyword evidence="2" id="KW-1185">Reference proteome</keyword>
<dbReference type="InterPro" id="IPR014968">
    <property type="entry name" value="XisI"/>
</dbReference>
<reference evidence="1" key="1">
    <citation type="journal article" date="2015" name="PeerJ">
        <title>First genomic representation of candidate bacterial phylum KSB3 points to enhanced environmental sensing as a trigger of wastewater bulking.</title>
        <authorList>
            <person name="Sekiguchi Y."/>
            <person name="Ohashi A."/>
            <person name="Parks D.H."/>
            <person name="Yamauchi T."/>
            <person name="Tyson G.W."/>
            <person name="Hugenholtz P."/>
        </authorList>
    </citation>
    <scope>NUCLEOTIDE SEQUENCE [LARGE SCALE GENOMIC DNA]</scope>
</reference>
<dbReference type="Proteomes" id="UP000030661">
    <property type="component" value="Unassembled WGS sequence"/>
</dbReference>
<dbReference type="SUPFAM" id="SSF143847">
    <property type="entry name" value="XisI-like"/>
    <property type="match status" value="1"/>
</dbReference>
<sequence length="90" mass="9347">MSIGTGHNIAKAVVPGVQDINQAQDLSNVRVGVRDELFQGSPPILAGPVQYDGTEDGVAAELVAAGIPHNAIVLGFRPPEVRPFTGFAVD</sequence>
<dbReference type="InterPro" id="IPR035943">
    <property type="entry name" value="XisI-like_sf"/>
</dbReference>
<dbReference type="STRING" id="1499967.U27_03436"/>
<dbReference type="AlphaFoldDB" id="A0A081BVW9"/>
<protein>
    <submittedName>
        <fullName evidence="1">FdxN element excision controlling factor protein like</fullName>
    </submittedName>
</protein>
<evidence type="ECO:0000313" key="2">
    <source>
        <dbReference type="Proteomes" id="UP000030661"/>
    </source>
</evidence>
<proteinExistence type="predicted"/>